<evidence type="ECO:0000256" key="8">
    <source>
        <dbReference type="ARBA" id="ARBA00022679"/>
    </source>
</evidence>
<dbReference type="STRING" id="499555.BJL86_3105"/>
<dbReference type="InterPro" id="IPR004637">
    <property type="entry name" value="Dat"/>
</dbReference>
<dbReference type="PANTHER" id="PTHR43552">
    <property type="entry name" value="DIAMINOBUTYRATE--2-OXOGLUTARATE AMINOTRANSFERASE"/>
    <property type="match status" value="1"/>
</dbReference>
<keyword evidence="7 12" id="KW-0032">Aminotransferase</keyword>
<dbReference type="PROSITE" id="PS00600">
    <property type="entry name" value="AA_TRANSFER_CLASS_3"/>
    <property type="match status" value="1"/>
</dbReference>
<dbReference type="Proteomes" id="UP000186104">
    <property type="component" value="Chromosome"/>
</dbReference>
<dbReference type="InterPro" id="IPR012773">
    <property type="entry name" value="Ectoine_EctB"/>
</dbReference>
<dbReference type="Gene3D" id="3.40.640.10">
    <property type="entry name" value="Type I PLP-dependent aspartate aminotransferase-like (Major domain)"/>
    <property type="match status" value="1"/>
</dbReference>
<dbReference type="Pfam" id="PF00202">
    <property type="entry name" value="Aminotran_3"/>
    <property type="match status" value="1"/>
</dbReference>
<evidence type="ECO:0000256" key="11">
    <source>
        <dbReference type="RuleBase" id="RU003560"/>
    </source>
</evidence>
<evidence type="ECO:0000256" key="5">
    <source>
        <dbReference type="ARBA" id="ARBA00013155"/>
    </source>
</evidence>
<evidence type="ECO:0000256" key="12">
    <source>
        <dbReference type="RuleBase" id="RU365034"/>
    </source>
</evidence>
<evidence type="ECO:0000256" key="10">
    <source>
        <dbReference type="ARBA" id="ARBA00049111"/>
    </source>
</evidence>
<dbReference type="NCBIfam" id="TIGR00709">
    <property type="entry name" value="dat"/>
    <property type="match status" value="1"/>
</dbReference>
<keyword evidence="8 12" id="KW-0808">Transferase</keyword>
<dbReference type="SUPFAM" id="SSF53383">
    <property type="entry name" value="PLP-dependent transferases"/>
    <property type="match status" value="1"/>
</dbReference>
<dbReference type="GO" id="GO:0045303">
    <property type="term" value="F:diaminobutyrate-2-oxoglutarate transaminase activity"/>
    <property type="evidence" value="ECO:0007669"/>
    <property type="project" value="UniProtKB-EC"/>
</dbReference>
<dbReference type="InterPro" id="IPR049704">
    <property type="entry name" value="Aminotrans_3_PPA_site"/>
</dbReference>
<dbReference type="AlphaFoldDB" id="A0A173LQ79"/>
<dbReference type="InterPro" id="IPR015424">
    <property type="entry name" value="PyrdxlP-dep_Trfase"/>
</dbReference>
<dbReference type="Gene3D" id="3.90.1150.10">
    <property type="entry name" value="Aspartate Aminotransferase, domain 1"/>
    <property type="match status" value="1"/>
</dbReference>
<evidence type="ECO:0000256" key="3">
    <source>
        <dbReference type="ARBA" id="ARBA00004946"/>
    </source>
</evidence>
<dbReference type="EC" id="2.6.1.76" evidence="5 12"/>
<evidence type="ECO:0000313" key="14">
    <source>
        <dbReference type="Proteomes" id="UP000186104"/>
    </source>
</evidence>
<organism evidence="13 14">
    <name type="scientific">Dietzia timorensis</name>
    <dbReference type="NCBI Taxonomy" id="499555"/>
    <lineage>
        <taxon>Bacteria</taxon>
        <taxon>Bacillati</taxon>
        <taxon>Actinomycetota</taxon>
        <taxon>Actinomycetes</taxon>
        <taxon>Mycobacteriales</taxon>
        <taxon>Dietziaceae</taxon>
        <taxon>Dietzia</taxon>
    </lineage>
</organism>
<comment type="pathway">
    <text evidence="3 12">Amine and polyamine biosynthesis; ectoine biosynthesis; L-ectoine from L-aspartate 4-semialdehyde: step 1/3.</text>
</comment>
<dbReference type="UniPathway" id="UPA00067">
    <property type="reaction ID" value="UER00121"/>
</dbReference>
<dbReference type="InterPro" id="IPR015421">
    <property type="entry name" value="PyrdxlP-dep_Trfase_major"/>
</dbReference>
<dbReference type="FunFam" id="3.40.640.10:FF:000004">
    <property type="entry name" value="Acetylornithine aminotransferase"/>
    <property type="match status" value="1"/>
</dbReference>
<sequence>MTENNTETPEDIAAVPDHSDVAIFGERESEVRSYSRNWPEVFDTAKGVRITTESGEQYLDFFGGAGALNYGHNDDDMKAALLEHIERDGITHSLDKFTVAKRRFLQSFSDKILEPRGLDYKVMFPGPTGTNAVESALKLARKVTGREAILNFTNSFHGMTLGSLSVTGNSMKRAGAGIPLVHATPMPYDNYFGGITEDFQWMERVLEDSGSGINRPAAVIVECVQGEGGINAARAEWLKALSELCKRQDILLIIDDVQMGCGRTGEFFSFEFAGIKPDIVTLSKSIGGYGLPLAVTLFRKDLDVWAAGEHNGTFRGNNLAFATAAVAIEKYWSDDKLQNHTLENGKWLREFFGKLVEKHPEELELRGRGMAFGIAFLKRPELAEEALAECFNRKLLVETAGPNDEVIKFLAPLVITRDELEEGSKICAEVIDELLSK</sequence>
<dbReference type="InterPro" id="IPR005814">
    <property type="entry name" value="Aminotrans_3"/>
</dbReference>
<dbReference type="PIRSF" id="PIRSF000521">
    <property type="entry name" value="Transaminase_4ab_Lys_Orn"/>
    <property type="match status" value="1"/>
</dbReference>
<evidence type="ECO:0000256" key="7">
    <source>
        <dbReference type="ARBA" id="ARBA00022576"/>
    </source>
</evidence>
<dbReference type="GO" id="GO:0019491">
    <property type="term" value="P:ectoine biosynthetic process"/>
    <property type="evidence" value="ECO:0007669"/>
    <property type="project" value="UniProtKB-UniPathway"/>
</dbReference>
<dbReference type="GO" id="GO:0047307">
    <property type="term" value="F:diaminobutyrate-pyruvate transaminase activity"/>
    <property type="evidence" value="ECO:0007669"/>
    <property type="project" value="InterPro"/>
</dbReference>
<comment type="cofactor">
    <cofactor evidence="1 12">
        <name>pyridoxal 5'-phosphate</name>
        <dbReference type="ChEBI" id="CHEBI:597326"/>
    </cofactor>
</comment>
<evidence type="ECO:0000256" key="1">
    <source>
        <dbReference type="ARBA" id="ARBA00001933"/>
    </source>
</evidence>
<dbReference type="EMBL" id="CP015961">
    <property type="protein sequence ID" value="ANI93864.1"/>
    <property type="molecule type" value="Genomic_DNA"/>
</dbReference>
<protein>
    <recommendedName>
        <fullName evidence="6 12">Diaminobutyrate--2-oxoglutarate transaminase</fullName>
        <ecNumber evidence="5 12">2.6.1.76</ecNumber>
    </recommendedName>
    <alternativeName>
        <fullName evidence="12">DABA aminotransferase</fullName>
    </alternativeName>
</protein>
<evidence type="ECO:0000256" key="9">
    <source>
        <dbReference type="ARBA" id="ARBA00022898"/>
    </source>
</evidence>
<proteinExistence type="inferred from homology"/>
<accession>A0A173LQ79</accession>
<dbReference type="NCBIfam" id="TIGR02407">
    <property type="entry name" value="ectoine_ectB"/>
    <property type="match status" value="1"/>
</dbReference>
<comment type="similarity">
    <text evidence="4 11">Belongs to the class-III pyridoxal-phosphate-dependent aminotransferase family.</text>
</comment>
<dbReference type="RefSeq" id="WP_067476402.1">
    <property type="nucleotide sequence ID" value="NZ_CP015961.1"/>
</dbReference>
<dbReference type="InterPro" id="IPR015422">
    <property type="entry name" value="PyrdxlP-dep_Trfase_small"/>
</dbReference>
<dbReference type="GO" id="GO:0030170">
    <property type="term" value="F:pyridoxal phosphate binding"/>
    <property type="evidence" value="ECO:0007669"/>
    <property type="project" value="InterPro"/>
</dbReference>
<name>A0A173LQ79_9ACTN</name>
<gene>
    <name evidence="13" type="ORF">BJL86_3105</name>
</gene>
<comment type="catalytic activity">
    <reaction evidence="10 12">
        <text>L-2,4-diaminobutanoate + 2-oxoglutarate = L-aspartate 4-semialdehyde + L-glutamate</text>
        <dbReference type="Rhea" id="RHEA:11160"/>
        <dbReference type="ChEBI" id="CHEBI:16810"/>
        <dbReference type="ChEBI" id="CHEBI:29985"/>
        <dbReference type="ChEBI" id="CHEBI:58761"/>
        <dbReference type="ChEBI" id="CHEBI:537519"/>
        <dbReference type="EC" id="2.6.1.76"/>
    </reaction>
</comment>
<dbReference type="NCBIfam" id="NF006733">
    <property type="entry name" value="PRK09264.1"/>
    <property type="match status" value="1"/>
</dbReference>
<reference evidence="13 14" key="1">
    <citation type="submission" date="2016-06" db="EMBL/GenBank/DDBJ databases">
        <title>Complete genome sequence of a saline-alkali tolerant type strain Dietzia timorensis ID05-A0528T.</title>
        <authorList>
            <person name="Wu X."/>
        </authorList>
    </citation>
    <scope>NUCLEOTIDE SEQUENCE [LARGE SCALE GENOMIC DNA]</scope>
    <source>
        <strain evidence="13 14">ID05-A0528</strain>
    </source>
</reference>
<dbReference type="OrthoDB" id="9801052at2"/>
<evidence type="ECO:0000313" key="13">
    <source>
        <dbReference type="EMBL" id="ANI93864.1"/>
    </source>
</evidence>
<keyword evidence="9 11" id="KW-0663">Pyridoxal phosphate</keyword>
<evidence type="ECO:0000256" key="4">
    <source>
        <dbReference type="ARBA" id="ARBA00008954"/>
    </source>
</evidence>
<dbReference type="KEGG" id="dtm:BJL86_3105"/>
<keyword evidence="14" id="KW-1185">Reference proteome</keyword>
<evidence type="ECO:0000256" key="2">
    <source>
        <dbReference type="ARBA" id="ARBA00002189"/>
    </source>
</evidence>
<dbReference type="CDD" id="cd00610">
    <property type="entry name" value="OAT_like"/>
    <property type="match status" value="1"/>
</dbReference>
<dbReference type="PANTHER" id="PTHR43552:SF2">
    <property type="entry name" value="DIAMINOBUTYRATE--2-OXOGLUTARATE TRANSAMINASE"/>
    <property type="match status" value="1"/>
</dbReference>
<comment type="function">
    <text evidence="2 12">Catalyzes reversively the conversion of L-aspartate beta-semialdehyde (ASA) to L-2,4-diaminobutyrate (DABA) by transamination with L-glutamate.</text>
</comment>
<evidence type="ECO:0000256" key="6">
    <source>
        <dbReference type="ARBA" id="ARBA00014798"/>
    </source>
</evidence>